<proteinExistence type="predicted"/>
<dbReference type="RefSeq" id="WP_184424058.1">
    <property type="nucleotide sequence ID" value="NZ_AP027362.1"/>
</dbReference>
<evidence type="ECO:0000313" key="3">
    <source>
        <dbReference type="Proteomes" id="UP000537141"/>
    </source>
</evidence>
<evidence type="ECO:0000259" key="1">
    <source>
        <dbReference type="Pfam" id="PF16036"/>
    </source>
</evidence>
<dbReference type="Proteomes" id="UP000537141">
    <property type="component" value="Unassembled WGS sequence"/>
</dbReference>
<gene>
    <name evidence="2" type="ORF">HNQ55_001769</name>
</gene>
<name>A0A7X0NH85_9GAMM</name>
<dbReference type="InterPro" id="IPR016087">
    <property type="entry name" value="Chalcone_isomerase"/>
</dbReference>
<dbReference type="EMBL" id="JACHHU010000012">
    <property type="protein sequence ID" value="MBB6543261.1"/>
    <property type="molecule type" value="Genomic_DNA"/>
</dbReference>
<feature type="domain" description="Chalcone isomerase" evidence="1">
    <location>
        <begin position="76"/>
        <end position="181"/>
    </location>
</feature>
<accession>A0A7X0NH85</accession>
<sequence>MIKVIVFVLLNITFINSSYCAQLKEPQLSTDRLSKVIKKYQFVTIGEARFTILFWKLYRSKLLTTSGNYPVNFNDEKLIYEINYLASISSSELINRTVEQWQHLKIPKVKYQGYLSSLASIWPDISKGDKLALFIDKGRSLFYFNDNYIGEIDSPEFGQIFLDIWLSENTSEPSLRRDLLGINNNE</sequence>
<organism evidence="2 3">
    <name type="scientific">Thalassotalea piscium</name>
    <dbReference type="NCBI Taxonomy" id="1230533"/>
    <lineage>
        <taxon>Bacteria</taxon>
        <taxon>Pseudomonadati</taxon>
        <taxon>Pseudomonadota</taxon>
        <taxon>Gammaproteobacteria</taxon>
        <taxon>Alteromonadales</taxon>
        <taxon>Colwelliaceae</taxon>
        <taxon>Thalassotalea</taxon>
    </lineage>
</organism>
<comment type="caution">
    <text evidence="2">The sequence shown here is derived from an EMBL/GenBank/DDBJ whole genome shotgun (WGS) entry which is preliminary data.</text>
</comment>
<protein>
    <recommendedName>
        <fullName evidence="1">Chalcone isomerase domain-containing protein</fullName>
    </recommendedName>
</protein>
<evidence type="ECO:0000313" key="2">
    <source>
        <dbReference type="EMBL" id="MBB6543261.1"/>
    </source>
</evidence>
<reference evidence="2 3" key="1">
    <citation type="submission" date="2020-08" db="EMBL/GenBank/DDBJ databases">
        <title>Genomic Encyclopedia of Type Strains, Phase IV (KMG-IV): sequencing the most valuable type-strain genomes for metagenomic binning, comparative biology and taxonomic classification.</title>
        <authorList>
            <person name="Goeker M."/>
        </authorList>
    </citation>
    <scope>NUCLEOTIDE SEQUENCE [LARGE SCALE GENOMIC DNA]</scope>
    <source>
        <strain evidence="2 3">DSM 26287</strain>
    </source>
</reference>
<keyword evidence="3" id="KW-1185">Reference proteome</keyword>
<dbReference type="Pfam" id="PF16036">
    <property type="entry name" value="Chalcone_3"/>
    <property type="match status" value="1"/>
</dbReference>
<dbReference type="AlphaFoldDB" id="A0A7X0NH85"/>